<proteinExistence type="predicted"/>
<sequence length="60" mass="7269">MGGWVWERKRQKECLMWAGKLRYPEHVQLEDKDERQQDTLLGFSERPRKELVLSPTIRTL</sequence>
<reference evidence="1 2" key="1">
    <citation type="journal article" date="2008" name="Nature">
        <title>The genome of the model beetle and pest Tribolium castaneum.</title>
        <authorList>
            <consortium name="Tribolium Genome Sequencing Consortium"/>
            <person name="Richards S."/>
            <person name="Gibbs R.A."/>
            <person name="Weinstock G.M."/>
            <person name="Brown S.J."/>
            <person name="Denell R."/>
            <person name="Beeman R.W."/>
            <person name="Gibbs R."/>
            <person name="Beeman R.W."/>
            <person name="Brown S.J."/>
            <person name="Bucher G."/>
            <person name="Friedrich M."/>
            <person name="Grimmelikhuijzen C.J."/>
            <person name="Klingler M."/>
            <person name="Lorenzen M."/>
            <person name="Richards S."/>
            <person name="Roth S."/>
            <person name="Schroder R."/>
            <person name="Tautz D."/>
            <person name="Zdobnov E.M."/>
            <person name="Muzny D."/>
            <person name="Gibbs R.A."/>
            <person name="Weinstock G.M."/>
            <person name="Attaway T."/>
            <person name="Bell S."/>
            <person name="Buhay C.J."/>
            <person name="Chandrabose M.N."/>
            <person name="Chavez D."/>
            <person name="Clerk-Blankenburg K.P."/>
            <person name="Cree A."/>
            <person name="Dao M."/>
            <person name="Davis C."/>
            <person name="Chacko J."/>
            <person name="Dinh H."/>
            <person name="Dugan-Rocha S."/>
            <person name="Fowler G."/>
            <person name="Garner T.T."/>
            <person name="Garnes J."/>
            <person name="Gnirke A."/>
            <person name="Hawes A."/>
            <person name="Hernandez J."/>
            <person name="Hines S."/>
            <person name="Holder M."/>
            <person name="Hume J."/>
            <person name="Jhangiani S.N."/>
            <person name="Joshi V."/>
            <person name="Khan Z.M."/>
            <person name="Jackson L."/>
            <person name="Kovar C."/>
            <person name="Kowis A."/>
            <person name="Lee S."/>
            <person name="Lewis L.R."/>
            <person name="Margolis J."/>
            <person name="Morgan M."/>
            <person name="Nazareth L.V."/>
            <person name="Nguyen N."/>
            <person name="Okwuonu G."/>
            <person name="Parker D."/>
            <person name="Richards S."/>
            <person name="Ruiz S.J."/>
            <person name="Santibanez J."/>
            <person name="Savard J."/>
            <person name="Scherer S.E."/>
            <person name="Schneider B."/>
            <person name="Sodergren E."/>
            <person name="Tautz D."/>
            <person name="Vattahil S."/>
            <person name="Villasana D."/>
            <person name="White C.S."/>
            <person name="Wright R."/>
            <person name="Park Y."/>
            <person name="Beeman R.W."/>
            <person name="Lord J."/>
            <person name="Oppert B."/>
            <person name="Lorenzen M."/>
            <person name="Brown S."/>
            <person name="Wang L."/>
            <person name="Savard J."/>
            <person name="Tautz D."/>
            <person name="Richards S."/>
            <person name="Weinstock G."/>
            <person name="Gibbs R.A."/>
            <person name="Liu Y."/>
            <person name="Worley K."/>
            <person name="Weinstock G."/>
            <person name="Elsik C.G."/>
            <person name="Reese J.T."/>
            <person name="Elhaik E."/>
            <person name="Landan G."/>
            <person name="Graur D."/>
            <person name="Arensburger P."/>
            <person name="Atkinson P."/>
            <person name="Beeman R.W."/>
            <person name="Beidler J."/>
            <person name="Brown S.J."/>
            <person name="Demuth J.P."/>
            <person name="Drury D.W."/>
            <person name="Du Y.Z."/>
            <person name="Fujiwara H."/>
            <person name="Lorenzen M."/>
            <person name="Maselli V."/>
            <person name="Osanai M."/>
            <person name="Park Y."/>
            <person name="Robertson H.M."/>
            <person name="Tu Z."/>
            <person name="Wang J.J."/>
            <person name="Wang S."/>
            <person name="Richards S."/>
            <person name="Song H."/>
            <person name="Zhang L."/>
            <person name="Sodergren E."/>
            <person name="Werner D."/>
            <person name="Stanke M."/>
            <person name="Morgenstern B."/>
            <person name="Solovyev V."/>
            <person name="Kosarev P."/>
            <person name="Brown G."/>
            <person name="Chen H.C."/>
            <person name="Ermolaeva O."/>
            <person name="Hlavina W."/>
            <person name="Kapustin Y."/>
            <person name="Kiryutin B."/>
            <person name="Kitts P."/>
            <person name="Maglott D."/>
            <person name="Pruitt K."/>
            <person name="Sapojnikov V."/>
            <person name="Souvorov A."/>
            <person name="Mackey A.J."/>
            <person name="Waterhouse R.M."/>
            <person name="Wyder S."/>
            <person name="Zdobnov E.M."/>
            <person name="Zdobnov E.M."/>
            <person name="Wyder S."/>
            <person name="Kriventseva E.V."/>
            <person name="Kadowaki T."/>
            <person name="Bork P."/>
            <person name="Aranda M."/>
            <person name="Bao R."/>
            <person name="Beermann A."/>
            <person name="Berns N."/>
            <person name="Bolognesi R."/>
            <person name="Bonneton F."/>
            <person name="Bopp D."/>
            <person name="Brown S.J."/>
            <person name="Bucher G."/>
            <person name="Butts T."/>
            <person name="Chaumot A."/>
            <person name="Denell R.E."/>
            <person name="Ferrier D.E."/>
            <person name="Friedrich M."/>
            <person name="Gordon C.M."/>
            <person name="Jindra M."/>
            <person name="Klingler M."/>
            <person name="Lan Q."/>
            <person name="Lattorff H.M."/>
            <person name="Laudet V."/>
            <person name="von Levetsow C."/>
            <person name="Liu Z."/>
            <person name="Lutz R."/>
            <person name="Lynch J.A."/>
            <person name="da Fonseca R.N."/>
            <person name="Posnien N."/>
            <person name="Reuter R."/>
            <person name="Roth S."/>
            <person name="Savard J."/>
            <person name="Schinko J.B."/>
            <person name="Schmitt C."/>
            <person name="Schoppmeier M."/>
            <person name="Schroder R."/>
            <person name="Shippy T.D."/>
            <person name="Simonnet F."/>
            <person name="Marques-Souza H."/>
            <person name="Tautz D."/>
            <person name="Tomoyasu Y."/>
            <person name="Trauner J."/>
            <person name="Van der Zee M."/>
            <person name="Vervoort M."/>
            <person name="Wittkopp N."/>
            <person name="Wimmer E.A."/>
            <person name="Yang X."/>
            <person name="Jones A.K."/>
            <person name="Sattelle D.B."/>
            <person name="Ebert P.R."/>
            <person name="Nelson D."/>
            <person name="Scott J.G."/>
            <person name="Beeman R.W."/>
            <person name="Muthukrishnan S."/>
            <person name="Kramer K.J."/>
            <person name="Arakane Y."/>
            <person name="Beeman R.W."/>
            <person name="Zhu Q."/>
            <person name="Hogenkamp D."/>
            <person name="Dixit R."/>
            <person name="Oppert B."/>
            <person name="Jiang H."/>
            <person name="Zou Z."/>
            <person name="Marshall J."/>
            <person name="Elpidina E."/>
            <person name="Vinokurov K."/>
            <person name="Oppert C."/>
            <person name="Zou Z."/>
            <person name="Evans J."/>
            <person name="Lu Z."/>
            <person name="Zhao P."/>
            <person name="Sumathipala N."/>
            <person name="Altincicek B."/>
            <person name="Vilcinskas A."/>
            <person name="Williams M."/>
            <person name="Hultmark D."/>
            <person name="Hetru C."/>
            <person name="Jiang H."/>
            <person name="Grimmelikhuijzen C.J."/>
            <person name="Hauser F."/>
            <person name="Cazzamali G."/>
            <person name="Williamson M."/>
            <person name="Park Y."/>
            <person name="Li B."/>
            <person name="Tanaka Y."/>
            <person name="Predel R."/>
            <person name="Neupert S."/>
            <person name="Schachtner J."/>
            <person name="Verleyen P."/>
            <person name="Raible F."/>
            <person name="Bork P."/>
            <person name="Friedrich M."/>
            <person name="Walden K.K."/>
            <person name="Robertson H.M."/>
            <person name="Angeli S."/>
            <person name="Foret S."/>
            <person name="Bucher G."/>
            <person name="Schuetz S."/>
            <person name="Maleszka R."/>
            <person name="Wimmer E.A."/>
            <person name="Beeman R.W."/>
            <person name="Lorenzen M."/>
            <person name="Tomoyasu Y."/>
            <person name="Miller S.C."/>
            <person name="Grossmann D."/>
            <person name="Bucher G."/>
        </authorList>
    </citation>
    <scope>NUCLEOTIDE SEQUENCE [LARGE SCALE GENOMIC DNA]</scope>
    <source>
        <strain evidence="1 2">Georgia GA2</strain>
    </source>
</reference>
<dbReference type="HOGENOM" id="CLU_2944673_0_0_1"/>
<evidence type="ECO:0000313" key="2">
    <source>
        <dbReference type="Proteomes" id="UP000007266"/>
    </source>
</evidence>
<gene>
    <name evidence="1" type="primary">GLEAN_16193</name>
    <name evidence="1" type="ORF">TcasGA2_TC016193</name>
</gene>
<dbReference type="AlphaFoldDB" id="D6X4T0"/>
<dbReference type="EMBL" id="KQ971380">
    <property type="protein sequence ID" value="EEZ97650.1"/>
    <property type="molecule type" value="Genomic_DNA"/>
</dbReference>
<organism evidence="1 2">
    <name type="scientific">Tribolium castaneum</name>
    <name type="common">Red flour beetle</name>
    <dbReference type="NCBI Taxonomy" id="7070"/>
    <lineage>
        <taxon>Eukaryota</taxon>
        <taxon>Metazoa</taxon>
        <taxon>Ecdysozoa</taxon>
        <taxon>Arthropoda</taxon>
        <taxon>Hexapoda</taxon>
        <taxon>Insecta</taxon>
        <taxon>Pterygota</taxon>
        <taxon>Neoptera</taxon>
        <taxon>Endopterygota</taxon>
        <taxon>Coleoptera</taxon>
        <taxon>Polyphaga</taxon>
        <taxon>Cucujiformia</taxon>
        <taxon>Tenebrionidae</taxon>
        <taxon>Tenebrionidae incertae sedis</taxon>
        <taxon>Tribolium</taxon>
    </lineage>
</organism>
<evidence type="ECO:0000313" key="1">
    <source>
        <dbReference type="EMBL" id="EEZ97650.1"/>
    </source>
</evidence>
<protein>
    <submittedName>
        <fullName evidence="1">Uncharacterized protein</fullName>
    </submittedName>
</protein>
<name>D6X4T0_TRICA</name>
<keyword evidence="2" id="KW-1185">Reference proteome</keyword>
<reference evidence="1 2" key="2">
    <citation type="journal article" date="2010" name="Nucleic Acids Res.">
        <title>BeetleBase in 2010: revisions to provide comprehensive genomic information for Tribolium castaneum.</title>
        <authorList>
            <person name="Kim H.S."/>
            <person name="Murphy T."/>
            <person name="Xia J."/>
            <person name="Caragea D."/>
            <person name="Park Y."/>
            <person name="Beeman R.W."/>
            <person name="Lorenzen M.D."/>
            <person name="Butcher S."/>
            <person name="Manak J.R."/>
            <person name="Brown S.J."/>
        </authorList>
    </citation>
    <scope>GENOME REANNOTATION</scope>
    <source>
        <strain evidence="1 2">Georgia GA2</strain>
    </source>
</reference>
<accession>D6X4T0</accession>
<dbReference type="Proteomes" id="UP000007266">
    <property type="component" value="Linkage group 10"/>
</dbReference>